<dbReference type="InterPro" id="IPR002831">
    <property type="entry name" value="Tscrpt_reg_TrmB_N"/>
</dbReference>
<dbReference type="AlphaFoldDB" id="M0MCU8"/>
<protein>
    <submittedName>
        <fullName evidence="2">Transcriptional regulator, TrmB</fullName>
    </submittedName>
</protein>
<dbReference type="RefSeq" id="WP_006078531.1">
    <property type="nucleotide sequence ID" value="NZ_AOMD01000029.1"/>
</dbReference>
<comment type="caution">
    <text evidence="2">The sequence shown here is derived from an EMBL/GenBank/DDBJ whole genome shotgun (WGS) entry which is preliminary data.</text>
</comment>
<keyword evidence="3" id="KW-1185">Reference proteome</keyword>
<dbReference type="Gene3D" id="1.10.10.10">
    <property type="entry name" value="Winged helix-like DNA-binding domain superfamily/Winged helix DNA-binding domain"/>
    <property type="match status" value="1"/>
</dbReference>
<dbReference type="PATRIC" id="fig|1227455.4.peg.2728"/>
<dbReference type="InterPro" id="IPR036390">
    <property type="entry name" value="WH_DNA-bd_sf"/>
</dbReference>
<evidence type="ECO:0000259" key="1">
    <source>
        <dbReference type="Pfam" id="PF01978"/>
    </source>
</evidence>
<dbReference type="Pfam" id="PF01978">
    <property type="entry name" value="TrmB"/>
    <property type="match status" value="1"/>
</dbReference>
<organism evidence="2 3">
    <name type="scientific">Halococcus saccharolyticus DSM 5350</name>
    <dbReference type="NCBI Taxonomy" id="1227455"/>
    <lineage>
        <taxon>Archaea</taxon>
        <taxon>Methanobacteriati</taxon>
        <taxon>Methanobacteriota</taxon>
        <taxon>Stenosarchaea group</taxon>
        <taxon>Halobacteria</taxon>
        <taxon>Halobacteriales</taxon>
        <taxon>Halococcaceae</taxon>
        <taxon>Halococcus</taxon>
    </lineage>
</organism>
<reference evidence="2 3" key="1">
    <citation type="journal article" date="2014" name="PLoS Genet.">
        <title>Phylogenetically driven sequencing of extremely halophilic archaea reveals strategies for static and dynamic osmo-response.</title>
        <authorList>
            <person name="Becker E.A."/>
            <person name="Seitzer P.M."/>
            <person name="Tritt A."/>
            <person name="Larsen D."/>
            <person name="Krusor M."/>
            <person name="Yao A.I."/>
            <person name="Wu D."/>
            <person name="Madern D."/>
            <person name="Eisen J.A."/>
            <person name="Darling A.E."/>
            <person name="Facciotti M.T."/>
        </authorList>
    </citation>
    <scope>NUCLEOTIDE SEQUENCE [LARGE SCALE GENOMIC DNA]</scope>
    <source>
        <strain evidence="2 3">DSM 5350</strain>
    </source>
</reference>
<dbReference type="InParanoid" id="M0MCU8"/>
<dbReference type="OrthoDB" id="275213at2157"/>
<evidence type="ECO:0000313" key="3">
    <source>
        <dbReference type="Proteomes" id="UP000011669"/>
    </source>
</evidence>
<feature type="domain" description="Transcription regulator TrmB N-terminal" evidence="1">
    <location>
        <begin position="49"/>
        <end position="116"/>
    </location>
</feature>
<accession>M0MCU8</accession>
<dbReference type="InterPro" id="IPR036388">
    <property type="entry name" value="WH-like_DNA-bd_sf"/>
</dbReference>
<dbReference type="SUPFAM" id="SSF46785">
    <property type="entry name" value="Winged helix' DNA-binding domain"/>
    <property type="match status" value="1"/>
</dbReference>
<dbReference type="EMBL" id="AOMD01000029">
    <property type="protein sequence ID" value="EMA43551.1"/>
    <property type="molecule type" value="Genomic_DNA"/>
</dbReference>
<dbReference type="Proteomes" id="UP000011669">
    <property type="component" value="Unassembled WGS sequence"/>
</dbReference>
<evidence type="ECO:0000313" key="2">
    <source>
        <dbReference type="EMBL" id="EMA43551.1"/>
    </source>
</evidence>
<name>M0MCU8_9EURY</name>
<sequence length="153" mass="17083">MDSCDGCVEQASTQDGTNQWDAVRKLAQFEAMAGDGSGPDLSETICFFFGLALSDFELYTTLLDHQRSTSRELAETLGNDRSLINKRLLTLREADLVNRETHPLSDGGYEYRYRAQPLPETVEELNDEIEAWSEEAVTRFQQITPSTPADGSP</sequence>
<proteinExistence type="predicted"/>
<gene>
    <name evidence="2" type="ORF">C449_13367</name>
</gene>